<dbReference type="EMBL" id="MCBQ01017653">
    <property type="protein sequence ID" value="RKF59217.1"/>
    <property type="molecule type" value="Genomic_DNA"/>
</dbReference>
<evidence type="ECO:0000313" key="3">
    <source>
        <dbReference type="EMBL" id="RKF59217.1"/>
    </source>
</evidence>
<gene>
    <name evidence="3" type="ORF">GcM3_176014</name>
</gene>
<comment type="caution">
    <text evidence="3">The sequence shown here is derived from an EMBL/GenBank/DDBJ whole genome shotgun (WGS) entry which is preliminary data.</text>
</comment>
<dbReference type="STRING" id="62708.A0A420HP97"/>
<accession>A0A420HP97</accession>
<proteinExistence type="predicted"/>
<keyword evidence="1" id="KW-0175">Coiled coil</keyword>
<sequence length="377" mass="42452">MNALKEIKDTSIQRSSMKAYTNGTIRSVPSQLPHLDSVTTENLNHHDDSEESTSHYTSSNSTSQFISNSKLPIYISNATILNGVNKVSQKQVPSDFVLTVPYASGGSVAPPPKDERYSMSSVLPWNSAIGRAGIGGKSGRVIERLMGDNDMLKRDLNIERLKAEEHRHAYKMVEGKMEALTAEYEGKLHDAAINKTLLKRKERQLSDLQMQVETERARANAASDSERIWKEEIERVEKKAKQDVEDALNYAAMMESRNNAMTSHWKDQGTEVNRTVTKLSKEIENIVLERKQDDERLNTLQGLCDQQASQLTEIVRERDAIAKKFEEYKCSQEEALRNIKAAACEQGDKSQRLLNETLAALQDLKWALGVVKSRQSP</sequence>
<feature type="compositionally biased region" description="Basic and acidic residues" evidence="2">
    <location>
        <begin position="1"/>
        <end position="11"/>
    </location>
</feature>
<feature type="compositionally biased region" description="Polar residues" evidence="2">
    <location>
        <begin position="12"/>
        <end position="30"/>
    </location>
</feature>
<feature type="compositionally biased region" description="Low complexity" evidence="2">
    <location>
        <begin position="54"/>
        <end position="64"/>
    </location>
</feature>
<name>A0A420HP97_9PEZI</name>
<evidence type="ECO:0000256" key="2">
    <source>
        <dbReference type="SAM" id="MobiDB-lite"/>
    </source>
</evidence>
<feature type="coiled-coil region" evidence="1">
    <location>
        <begin position="163"/>
        <end position="218"/>
    </location>
</feature>
<evidence type="ECO:0008006" key="5">
    <source>
        <dbReference type="Google" id="ProtNLM"/>
    </source>
</evidence>
<dbReference type="Proteomes" id="UP000283383">
    <property type="component" value="Unassembled WGS sequence"/>
</dbReference>
<feature type="region of interest" description="Disordered" evidence="2">
    <location>
        <begin position="1"/>
        <end position="64"/>
    </location>
</feature>
<evidence type="ECO:0000313" key="4">
    <source>
        <dbReference type="Proteomes" id="UP000283383"/>
    </source>
</evidence>
<protein>
    <recommendedName>
        <fullName evidence="5">SWI5-dependent HO expression protein 3</fullName>
    </recommendedName>
</protein>
<keyword evidence="4" id="KW-1185">Reference proteome</keyword>
<organism evidence="3 4">
    <name type="scientific">Golovinomyces cichoracearum</name>
    <dbReference type="NCBI Taxonomy" id="62708"/>
    <lineage>
        <taxon>Eukaryota</taxon>
        <taxon>Fungi</taxon>
        <taxon>Dikarya</taxon>
        <taxon>Ascomycota</taxon>
        <taxon>Pezizomycotina</taxon>
        <taxon>Leotiomycetes</taxon>
        <taxon>Erysiphales</taxon>
        <taxon>Erysiphaceae</taxon>
        <taxon>Golovinomyces</taxon>
    </lineage>
</organism>
<dbReference type="AlphaFoldDB" id="A0A420HP97"/>
<evidence type="ECO:0000256" key="1">
    <source>
        <dbReference type="SAM" id="Coils"/>
    </source>
</evidence>
<reference evidence="3 4" key="1">
    <citation type="journal article" date="2018" name="BMC Genomics">
        <title>Comparative genome analyses reveal sequence features reflecting distinct modes of host-adaptation between dicot and monocot powdery mildew.</title>
        <authorList>
            <person name="Wu Y."/>
            <person name="Ma X."/>
            <person name="Pan Z."/>
            <person name="Kale S.D."/>
            <person name="Song Y."/>
            <person name="King H."/>
            <person name="Zhang Q."/>
            <person name="Presley C."/>
            <person name="Deng X."/>
            <person name="Wei C.I."/>
            <person name="Xiao S."/>
        </authorList>
    </citation>
    <scope>NUCLEOTIDE SEQUENCE [LARGE SCALE GENOMIC DNA]</scope>
    <source>
        <strain evidence="3">UMSG3</strain>
    </source>
</reference>